<reference evidence="1" key="1">
    <citation type="submission" date="2019-06" db="EMBL/GenBank/DDBJ databases">
        <authorList>
            <person name="Zheng W."/>
        </authorList>
    </citation>
    <scope>NUCLEOTIDE SEQUENCE</scope>
    <source>
        <strain evidence="1">QDHG01</strain>
    </source>
</reference>
<evidence type="ECO:0000313" key="1">
    <source>
        <dbReference type="EMBL" id="TNV78249.1"/>
    </source>
</evidence>
<accession>A0A8J8NQ09</accession>
<protein>
    <submittedName>
        <fullName evidence="1">Uncharacterized protein</fullName>
    </submittedName>
</protein>
<name>A0A8J8NQ09_HALGN</name>
<dbReference type="Proteomes" id="UP000785679">
    <property type="component" value="Unassembled WGS sequence"/>
</dbReference>
<keyword evidence="2" id="KW-1185">Reference proteome</keyword>
<organism evidence="1 2">
    <name type="scientific">Halteria grandinella</name>
    <dbReference type="NCBI Taxonomy" id="5974"/>
    <lineage>
        <taxon>Eukaryota</taxon>
        <taxon>Sar</taxon>
        <taxon>Alveolata</taxon>
        <taxon>Ciliophora</taxon>
        <taxon>Intramacronucleata</taxon>
        <taxon>Spirotrichea</taxon>
        <taxon>Stichotrichia</taxon>
        <taxon>Sporadotrichida</taxon>
        <taxon>Halteriidae</taxon>
        <taxon>Halteria</taxon>
    </lineage>
</organism>
<comment type="caution">
    <text evidence="1">The sequence shown here is derived from an EMBL/GenBank/DDBJ whole genome shotgun (WGS) entry which is preliminary data.</text>
</comment>
<evidence type="ECO:0000313" key="2">
    <source>
        <dbReference type="Proteomes" id="UP000785679"/>
    </source>
</evidence>
<gene>
    <name evidence="1" type="ORF">FGO68_gene7402</name>
</gene>
<proteinExistence type="predicted"/>
<dbReference type="AlphaFoldDB" id="A0A8J8NQ09"/>
<sequence>MVIIIIKMNYNSQSQADLQGDSRLSLTDPLTSQDQLDRRAVTEQGINIYNIHQCKHSPHIEASCPPLGCQRFS</sequence>
<dbReference type="EMBL" id="RRYP01010655">
    <property type="protein sequence ID" value="TNV78249.1"/>
    <property type="molecule type" value="Genomic_DNA"/>
</dbReference>